<protein>
    <submittedName>
        <fullName evidence="2">Uncharacterized protein</fullName>
    </submittedName>
</protein>
<feature type="region of interest" description="Disordered" evidence="1">
    <location>
        <begin position="1"/>
        <end position="110"/>
    </location>
</feature>
<proteinExistence type="predicted"/>
<evidence type="ECO:0000313" key="3">
    <source>
        <dbReference type="Proteomes" id="UP001445076"/>
    </source>
</evidence>
<name>A0AAW0XJ83_CHEQU</name>
<evidence type="ECO:0000313" key="2">
    <source>
        <dbReference type="EMBL" id="KAK8739735.1"/>
    </source>
</evidence>
<keyword evidence="3" id="KW-1185">Reference proteome</keyword>
<feature type="compositionally biased region" description="Polar residues" evidence="1">
    <location>
        <begin position="69"/>
        <end position="109"/>
    </location>
</feature>
<evidence type="ECO:0000256" key="1">
    <source>
        <dbReference type="SAM" id="MobiDB-lite"/>
    </source>
</evidence>
<dbReference type="EMBL" id="JARKIK010000035">
    <property type="protein sequence ID" value="KAK8739735.1"/>
    <property type="molecule type" value="Genomic_DNA"/>
</dbReference>
<feature type="compositionally biased region" description="Polar residues" evidence="1">
    <location>
        <begin position="7"/>
        <end position="28"/>
    </location>
</feature>
<sequence>GEKPSPKNLSQLSTSKKQTPARNATPSPRTRKQTQESLRGSRNSQNAPVQKYATPSQEETPLQKGTPVTPRSSGRYNLRNITPPSYSQRQSRVFNTPGRTPARNPSATPFRTPRLKTLAREIAPDLKVAEKMYKEESQIWKQHLRSFLHKTHKLCNLSSVYNFNYKTDGLRTKYEGILKKKGSRGLPVSPTDCKVGHYCLLYSKTWCC</sequence>
<accession>A0AAW0XJ83</accession>
<feature type="non-terminal residue" evidence="2">
    <location>
        <position position="1"/>
    </location>
</feature>
<organism evidence="2 3">
    <name type="scientific">Cherax quadricarinatus</name>
    <name type="common">Australian red claw crayfish</name>
    <dbReference type="NCBI Taxonomy" id="27406"/>
    <lineage>
        <taxon>Eukaryota</taxon>
        <taxon>Metazoa</taxon>
        <taxon>Ecdysozoa</taxon>
        <taxon>Arthropoda</taxon>
        <taxon>Crustacea</taxon>
        <taxon>Multicrustacea</taxon>
        <taxon>Malacostraca</taxon>
        <taxon>Eumalacostraca</taxon>
        <taxon>Eucarida</taxon>
        <taxon>Decapoda</taxon>
        <taxon>Pleocyemata</taxon>
        <taxon>Astacidea</taxon>
        <taxon>Parastacoidea</taxon>
        <taxon>Parastacidae</taxon>
        <taxon>Cherax</taxon>
    </lineage>
</organism>
<dbReference type="Proteomes" id="UP001445076">
    <property type="component" value="Unassembled WGS sequence"/>
</dbReference>
<gene>
    <name evidence="2" type="ORF">OTU49_003168</name>
</gene>
<reference evidence="2 3" key="1">
    <citation type="journal article" date="2024" name="BMC Genomics">
        <title>Genome assembly of redclaw crayfish (Cherax quadricarinatus) provides insights into its immune adaptation and hypoxia tolerance.</title>
        <authorList>
            <person name="Liu Z."/>
            <person name="Zheng J."/>
            <person name="Li H."/>
            <person name="Fang K."/>
            <person name="Wang S."/>
            <person name="He J."/>
            <person name="Zhou D."/>
            <person name="Weng S."/>
            <person name="Chi M."/>
            <person name="Gu Z."/>
            <person name="He J."/>
            <person name="Li F."/>
            <person name="Wang M."/>
        </authorList>
    </citation>
    <scope>NUCLEOTIDE SEQUENCE [LARGE SCALE GENOMIC DNA]</scope>
    <source>
        <strain evidence="2">ZL_2023a</strain>
    </source>
</reference>
<dbReference type="AlphaFoldDB" id="A0AAW0XJ83"/>
<comment type="caution">
    <text evidence="2">The sequence shown here is derived from an EMBL/GenBank/DDBJ whole genome shotgun (WGS) entry which is preliminary data.</text>
</comment>
<feature type="compositionally biased region" description="Polar residues" evidence="1">
    <location>
        <begin position="35"/>
        <end position="60"/>
    </location>
</feature>